<keyword evidence="13" id="KW-1185">Reference proteome</keyword>
<evidence type="ECO:0000256" key="5">
    <source>
        <dbReference type="ARBA" id="ARBA00022723"/>
    </source>
</evidence>
<dbReference type="GO" id="GO:0005777">
    <property type="term" value="C:peroxisome"/>
    <property type="evidence" value="ECO:0007669"/>
    <property type="project" value="UniProtKB-ARBA"/>
</dbReference>
<comment type="pathway">
    <text evidence="3">Lipid metabolism; fatty acid metabolism.</text>
</comment>
<keyword evidence="7" id="KW-0223">Dioxygenase</keyword>
<evidence type="ECO:0000256" key="8">
    <source>
        <dbReference type="ARBA" id="ARBA00023002"/>
    </source>
</evidence>
<evidence type="ECO:0000256" key="3">
    <source>
        <dbReference type="ARBA" id="ARBA00004872"/>
    </source>
</evidence>
<dbReference type="AlphaFoldDB" id="A0A1I8GND2"/>
<dbReference type="SUPFAM" id="SSF51197">
    <property type="entry name" value="Clavaminate synthase-like"/>
    <property type="match status" value="1"/>
</dbReference>
<comment type="cofactor">
    <cofactor evidence="2">
        <name>Fe cation</name>
        <dbReference type="ChEBI" id="CHEBI:24875"/>
    </cofactor>
</comment>
<dbReference type="Gene3D" id="2.60.120.620">
    <property type="entry name" value="q2cbj1_9rhob like domain"/>
    <property type="match status" value="1"/>
</dbReference>
<dbReference type="GO" id="GO:0046872">
    <property type="term" value="F:metal ion binding"/>
    <property type="evidence" value="ECO:0007669"/>
    <property type="project" value="UniProtKB-KW"/>
</dbReference>
<dbReference type="PANTHER" id="PTHR21308">
    <property type="entry name" value="PHYTANOYL-COA ALPHA-HYDROXYLASE"/>
    <property type="match status" value="1"/>
</dbReference>
<evidence type="ECO:0000256" key="9">
    <source>
        <dbReference type="ARBA" id="ARBA00023004"/>
    </source>
</evidence>
<dbReference type="GO" id="GO:0048244">
    <property type="term" value="F:phytanoyl-CoA dioxygenase activity"/>
    <property type="evidence" value="ECO:0007669"/>
    <property type="project" value="UniProtKB-EC"/>
</dbReference>
<keyword evidence="9" id="KW-0408">Iron</keyword>
<dbReference type="PANTHER" id="PTHR21308:SF1">
    <property type="entry name" value="PHYTANOYL-COA DIOXYGENASE, PEROXISOMAL"/>
    <property type="match status" value="1"/>
</dbReference>
<proteinExistence type="inferred from homology"/>
<keyword evidence="5" id="KW-0479">Metal-binding</keyword>
<organism evidence="13 14">
    <name type="scientific">Macrostomum lignano</name>
    <dbReference type="NCBI Taxonomy" id="282301"/>
    <lineage>
        <taxon>Eukaryota</taxon>
        <taxon>Metazoa</taxon>
        <taxon>Spiralia</taxon>
        <taxon>Lophotrochozoa</taxon>
        <taxon>Platyhelminthes</taxon>
        <taxon>Rhabditophora</taxon>
        <taxon>Macrostomorpha</taxon>
        <taxon>Macrostomida</taxon>
        <taxon>Macrostomidae</taxon>
        <taxon>Macrostomum</taxon>
    </lineage>
</organism>
<dbReference type="GO" id="GO:0001561">
    <property type="term" value="P:fatty acid alpha-oxidation"/>
    <property type="evidence" value="ECO:0007669"/>
    <property type="project" value="InterPro"/>
</dbReference>
<evidence type="ECO:0000256" key="1">
    <source>
        <dbReference type="ARBA" id="ARBA00001961"/>
    </source>
</evidence>
<evidence type="ECO:0000256" key="10">
    <source>
        <dbReference type="ARBA" id="ARBA00034809"/>
    </source>
</evidence>
<evidence type="ECO:0000256" key="6">
    <source>
        <dbReference type="ARBA" id="ARBA00022896"/>
    </source>
</evidence>
<dbReference type="InterPro" id="IPR029063">
    <property type="entry name" value="SAM-dependent_MTases_sf"/>
</dbReference>
<evidence type="ECO:0000256" key="4">
    <source>
        <dbReference type="ARBA" id="ARBA00005830"/>
    </source>
</evidence>
<dbReference type="InterPro" id="IPR008775">
    <property type="entry name" value="Phytyl_CoA_dOase-like"/>
</dbReference>
<accession>A0A1I8GND2</accession>
<protein>
    <recommendedName>
        <fullName evidence="10">phytanoyl-CoA dioxygenase</fullName>
        <ecNumber evidence="10">1.14.11.18</ecNumber>
    </recommendedName>
    <alternativeName>
        <fullName evidence="11">Phytanic acid oxidase</fullName>
    </alternativeName>
    <alternativeName>
        <fullName evidence="12">Phytanoyl-CoA alpha-hydroxylase</fullName>
    </alternativeName>
</protein>
<dbReference type="SUPFAM" id="SSF53335">
    <property type="entry name" value="S-adenosyl-L-methionine-dependent methyltransferases"/>
    <property type="match status" value="1"/>
</dbReference>
<dbReference type="InterPro" id="IPR019410">
    <property type="entry name" value="Methyltransf_16"/>
</dbReference>
<sequence length="615" mass="68172">MAFSFNFQIDPKDIGNDIESFKISTSCENQANKSKSTGLISDKSSGQLKELSLELDELPVCEDDVVTSVQLLKGSTNPNASVSYYCPEEVSLWAKANDLMPIDSEQSTDLVSGVYEGGLQLWECSEDLAKWLLDKAELQPGLRVMELGCGAGLPGLSCLRRHRPVKVAFQDFNPEVLRAWTMPNCRLNLADLARPPQLEFLAGSWAGLAAWEAARGAFDLVLTAETIYNPDYYQQLHDALSHLLAPDGVALVAAKVSYFGVGGSESLFCDFLDRRGQFSHSTAMRTESAALARVILELRRRRERLHRNELQPAGMAETPLRYSVGGGQLSPSDRLFYEKNGFIVVKGLVPEHCVRDYIARFQEICAGAQRPPGLTVMRDVSALDDSGGGERAVYKLQDFQNDDRLFAYCQLPQVLDYVVDIIGPDVAAMHTMLISKPPDRGTLSSRHPLHQDLYYFPFRPADRVVCAWTALEPVTRANGCLVAVPGSHLDGRLLPHDYPNWGGKVNKAFHGIVDLDPGSLPLTYLEMSAGDTVLFHPLLIHGSGANRTEGYRKAISCHYASAHVEYIDVTGTHQQKIADEVDEIVRQRLGPDAKLSYEDVWRLRARHVRGREAKL</sequence>
<comment type="similarity">
    <text evidence="4">Belongs to the PhyH family.</text>
</comment>
<dbReference type="WBParaSite" id="maker-uti_cns_0002586-snap-gene-0.20-mRNA-1">
    <property type="protein sequence ID" value="maker-uti_cns_0002586-snap-gene-0.20-mRNA-1"/>
    <property type="gene ID" value="maker-uti_cns_0002586-snap-gene-0.20"/>
</dbReference>
<dbReference type="Gene3D" id="3.40.50.150">
    <property type="entry name" value="Vaccinia Virus protein VP39"/>
    <property type="match status" value="1"/>
</dbReference>
<evidence type="ECO:0000256" key="11">
    <source>
        <dbReference type="ARBA" id="ARBA00034921"/>
    </source>
</evidence>
<dbReference type="Pfam" id="PF10294">
    <property type="entry name" value="Methyltransf_16"/>
    <property type="match status" value="1"/>
</dbReference>
<dbReference type="CDD" id="cd02440">
    <property type="entry name" value="AdoMet_MTases"/>
    <property type="match status" value="1"/>
</dbReference>
<evidence type="ECO:0000313" key="14">
    <source>
        <dbReference type="WBParaSite" id="maker-uti_cns_0002586-snap-gene-0.20-mRNA-1"/>
    </source>
</evidence>
<dbReference type="FunFam" id="2.60.120.620:FF:000012">
    <property type="entry name" value="Phytanoyl-CoA dioxygenase, peroxisomal"/>
    <property type="match status" value="1"/>
</dbReference>
<evidence type="ECO:0000313" key="13">
    <source>
        <dbReference type="Proteomes" id="UP000095280"/>
    </source>
</evidence>
<evidence type="ECO:0000256" key="12">
    <source>
        <dbReference type="ARBA" id="ARBA00034924"/>
    </source>
</evidence>
<dbReference type="Proteomes" id="UP000095280">
    <property type="component" value="Unplaced"/>
</dbReference>
<dbReference type="GO" id="GO:0031418">
    <property type="term" value="F:L-ascorbic acid binding"/>
    <property type="evidence" value="ECO:0007669"/>
    <property type="project" value="UniProtKB-KW"/>
</dbReference>
<keyword evidence="8" id="KW-0560">Oxidoreductase</keyword>
<dbReference type="Pfam" id="PF05721">
    <property type="entry name" value="PhyH"/>
    <property type="match status" value="1"/>
</dbReference>
<dbReference type="InterPro" id="IPR047128">
    <property type="entry name" value="PhyH"/>
</dbReference>
<keyword evidence="6" id="KW-0847">Vitamin C</keyword>
<dbReference type="EC" id="1.14.11.18" evidence="10"/>
<evidence type="ECO:0000256" key="2">
    <source>
        <dbReference type="ARBA" id="ARBA00001962"/>
    </source>
</evidence>
<reference evidence="14" key="1">
    <citation type="submission" date="2016-11" db="UniProtKB">
        <authorList>
            <consortium name="WormBaseParasite"/>
        </authorList>
    </citation>
    <scope>IDENTIFICATION</scope>
</reference>
<evidence type="ECO:0000256" key="7">
    <source>
        <dbReference type="ARBA" id="ARBA00022964"/>
    </source>
</evidence>
<comment type="cofactor">
    <cofactor evidence="1">
        <name>L-ascorbate</name>
        <dbReference type="ChEBI" id="CHEBI:38290"/>
    </cofactor>
</comment>
<name>A0A1I8GND2_9PLAT</name>